<proteinExistence type="predicted"/>
<dbReference type="OMA" id="NCKYRFR"/>
<feature type="domain" description="Late embryogenesis abundant protein LEA-2 subgroup" evidence="7">
    <location>
        <begin position="111"/>
        <end position="213"/>
    </location>
</feature>
<evidence type="ECO:0000256" key="3">
    <source>
        <dbReference type="ARBA" id="ARBA00022989"/>
    </source>
</evidence>
<dbReference type="STRING" id="29655.A0A0K9PNK5"/>
<dbReference type="InterPro" id="IPR044839">
    <property type="entry name" value="NDR1-like"/>
</dbReference>
<comment type="subcellular location">
    <subcellularLocation>
        <location evidence="1">Membrane</location>
        <topology evidence="1">Single-pass membrane protein</topology>
    </subcellularLocation>
</comment>
<dbReference type="Proteomes" id="UP000036987">
    <property type="component" value="Unassembled WGS sequence"/>
</dbReference>
<evidence type="ECO:0000256" key="2">
    <source>
        <dbReference type="ARBA" id="ARBA00022692"/>
    </source>
</evidence>
<accession>A0A0K9PNK5</accession>
<evidence type="ECO:0000256" key="4">
    <source>
        <dbReference type="ARBA" id="ARBA00023136"/>
    </source>
</evidence>
<dbReference type="PANTHER" id="PTHR31234">
    <property type="entry name" value="LATE EMBRYOGENESIS ABUNDANT (LEA) HYDROXYPROLINE-RICH GLYCOPROTEIN FAMILY"/>
    <property type="match status" value="1"/>
</dbReference>
<evidence type="ECO:0000256" key="5">
    <source>
        <dbReference type="SAM" id="MobiDB-lite"/>
    </source>
</evidence>
<evidence type="ECO:0000256" key="6">
    <source>
        <dbReference type="SAM" id="Phobius"/>
    </source>
</evidence>
<dbReference type="GO" id="GO:0098542">
    <property type="term" value="P:defense response to other organism"/>
    <property type="evidence" value="ECO:0007669"/>
    <property type="project" value="InterPro"/>
</dbReference>
<feature type="region of interest" description="Disordered" evidence="5">
    <location>
        <begin position="1"/>
        <end position="40"/>
    </location>
</feature>
<dbReference type="GO" id="GO:0016020">
    <property type="term" value="C:membrane"/>
    <property type="evidence" value="ECO:0007669"/>
    <property type="project" value="UniProtKB-SubCell"/>
</dbReference>
<keyword evidence="9" id="KW-1185">Reference proteome</keyword>
<reference evidence="9" key="1">
    <citation type="journal article" date="2016" name="Nature">
        <title>The genome of the seagrass Zostera marina reveals angiosperm adaptation to the sea.</title>
        <authorList>
            <person name="Olsen J.L."/>
            <person name="Rouze P."/>
            <person name="Verhelst B."/>
            <person name="Lin Y.-C."/>
            <person name="Bayer T."/>
            <person name="Collen J."/>
            <person name="Dattolo E."/>
            <person name="De Paoli E."/>
            <person name="Dittami S."/>
            <person name="Maumus F."/>
            <person name="Michel G."/>
            <person name="Kersting A."/>
            <person name="Lauritano C."/>
            <person name="Lohaus R."/>
            <person name="Toepel M."/>
            <person name="Tonon T."/>
            <person name="Vanneste K."/>
            <person name="Amirebrahimi M."/>
            <person name="Brakel J."/>
            <person name="Bostroem C."/>
            <person name="Chovatia M."/>
            <person name="Grimwood J."/>
            <person name="Jenkins J.W."/>
            <person name="Jueterbock A."/>
            <person name="Mraz A."/>
            <person name="Stam W.T."/>
            <person name="Tice H."/>
            <person name="Bornberg-Bauer E."/>
            <person name="Green P.J."/>
            <person name="Pearson G.A."/>
            <person name="Procaccini G."/>
            <person name="Duarte C.M."/>
            <person name="Schmutz J."/>
            <person name="Reusch T.B.H."/>
            <person name="Van de Peer Y."/>
        </authorList>
    </citation>
    <scope>NUCLEOTIDE SEQUENCE [LARGE SCALE GENOMIC DNA]</scope>
    <source>
        <strain evidence="9">cv. Finnish</strain>
    </source>
</reference>
<evidence type="ECO:0000313" key="9">
    <source>
        <dbReference type="Proteomes" id="UP000036987"/>
    </source>
</evidence>
<gene>
    <name evidence="8" type="ORF">ZOSMA_19G01380</name>
</gene>
<dbReference type="OrthoDB" id="1917746at2759"/>
<sequence>MAEHPRIHPVDIQSTNSDKEAPSFQSNQHRPPPLPPVQNNGSRNHPIRNCCRCFCWTISLLVIFIIIIVVTIGALYLIFAPKVPNYSVNRLHISTFSINFNLKISATFDVTITATNPNENIGIYYVDGSHLSVWYQDTSLCEGSLPVFYQGHHNTTVLDVMLRGNTRVRLGLISELRAVQQAGAVPLVFKGIVPVKVKLGGLKLWKVKFLVRCDVVVSSLSANLDIKIKSSSCSFKFTTLGFQI</sequence>
<dbReference type="AlphaFoldDB" id="A0A0K9PNK5"/>
<evidence type="ECO:0000313" key="8">
    <source>
        <dbReference type="EMBL" id="KMZ70549.1"/>
    </source>
</evidence>
<evidence type="ECO:0000256" key="1">
    <source>
        <dbReference type="ARBA" id="ARBA00004167"/>
    </source>
</evidence>
<protein>
    <submittedName>
        <fullName evidence="8">Harpin-induced like protein 16</fullName>
    </submittedName>
</protein>
<dbReference type="Pfam" id="PF03168">
    <property type="entry name" value="LEA_2"/>
    <property type="match status" value="1"/>
</dbReference>
<feature type="transmembrane region" description="Helical" evidence="6">
    <location>
        <begin position="53"/>
        <end position="79"/>
    </location>
</feature>
<comment type="caution">
    <text evidence="8">The sequence shown here is derived from an EMBL/GenBank/DDBJ whole genome shotgun (WGS) entry which is preliminary data.</text>
</comment>
<dbReference type="PANTHER" id="PTHR31234:SF72">
    <property type="entry name" value="NDR1_HIN1-LIKE PROTEIN 6"/>
    <property type="match status" value="1"/>
</dbReference>
<keyword evidence="4 6" id="KW-0472">Membrane</keyword>
<keyword evidence="2 6" id="KW-0812">Transmembrane</keyword>
<dbReference type="InterPro" id="IPR004864">
    <property type="entry name" value="LEA_2"/>
</dbReference>
<name>A0A0K9PNK5_ZOSMR</name>
<organism evidence="8 9">
    <name type="scientific">Zostera marina</name>
    <name type="common">Eelgrass</name>
    <dbReference type="NCBI Taxonomy" id="29655"/>
    <lineage>
        <taxon>Eukaryota</taxon>
        <taxon>Viridiplantae</taxon>
        <taxon>Streptophyta</taxon>
        <taxon>Embryophyta</taxon>
        <taxon>Tracheophyta</taxon>
        <taxon>Spermatophyta</taxon>
        <taxon>Magnoliopsida</taxon>
        <taxon>Liliopsida</taxon>
        <taxon>Zosteraceae</taxon>
        <taxon>Zostera</taxon>
    </lineage>
</organism>
<evidence type="ECO:0000259" key="7">
    <source>
        <dbReference type="Pfam" id="PF03168"/>
    </source>
</evidence>
<keyword evidence="3 6" id="KW-1133">Transmembrane helix</keyword>
<dbReference type="EMBL" id="LFYR01000728">
    <property type="protein sequence ID" value="KMZ70549.1"/>
    <property type="molecule type" value="Genomic_DNA"/>
</dbReference>